<evidence type="ECO:0000259" key="1">
    <source>
        <dbReference type="Pfam" id="PF05050"/>
    </source>
</evidence>
<dbReference type="InterPro" id="IPR029063">
    <property type="entry name" value="SAM-dependent_MTases_sf"/>
</dbReference>
<evidence type="ECO:0000313" key="3">
    <source>
        <dbReference type="Proteomes" id="UP000318199"/>
    </source>
</evidence>
<dbReference type="SUPFAM" id="SSF53335">
    <property type="entry name" value="S-adenosyl-L-methionine-dependent methyltransferases"/>
    <property type="match status" value="1"/>
</dbReference>
<dbReference type="EMBL" id="VOBQ01000026">
    <property type="protein sequence ID" value="TWO66143.1"/>
    <property type="molecule type" value="Genomic_DNA"/>
</dbReference>
<dbReference type="InterPro" id="IPR052514">
    <property type="entry name" value="SAM-dependent_MTase"/>
</dbReference>
<reference evidence="2 3" key="1">
    <citation type="submission" date="2019-07" db="EMBL/GenBank/DDBJ databases">
        <title>Caenimonas sedimenti sp. nov., isolated from activated sludge.</title>
        <authorList>
            <person name="Xu J."/>
        </authorList>
    </citation>
    <scope>NUCLEOTIDE SEQUENCE [LARGE SCALE GENOMIC DNA]</scope>
    <source>
        <strain evidence="2 3">HX-9-20</strain>
    </source>
</reference>
<keyword evidence="2" id="KW-0489">Methyltransferase</keyword>
<dbReference type="GO" id="GO:0032259">
    <property type="term" value="P:methylation"/>
    <property type="evidence" value="ECO:0007669"/>
    <property type="project" value="UniProtKB-KW"/>
</dbReference>
<dbReference type="RefSeq" id="WP_145896767.1">
    <property type="nucleotide sequence ID" value="NZ_VOBQ01000026.1"/>
</dbReference>
<comment type="caution">
    <text evidence="2">The sequence shown here is derived from an EMBL/GenBank/DDBJ whole genome shotgun (WGS) entry which is preliminary data.</text>
</comment>
<dbReference type="PANTHER" id="PTHR34203:SF15">
    <property type="entry name" value="SLL1173 PROTEIN"/>
    <property type="match status" value="1"/>
</dbReference>
<dbReference type="InterPro" id="IPR006342">
    <property type="entry name" value="FkbM_mtfrase"/>
</dbReference>
<dbReference type="NCBIfam" id="TIGR01444">
    <property type="entry name" value="fkbM_fam"/>
    <property type="match status" value="1"/>
</dbReference>
<proteinExistence type="predicted"/>
<sequence>MMTTRARDDGIRHLEARMGRWKLERRTPAVRASRMIHWLFGHVLYPLGIAGATTLARTACRILGADMAVVTNPLGARFAFPAWDSYYGHYFYAGRDYEPEIARLLAAHAANSSASFLDCGANYGYWSVQAARVLQGGVVAVELHPATIALLTINANSAGRPVQVLNAAVWDEDGLAMSVTGTGQHEGHSAQVAEAAGAVRSRTIDSIVSELGLAPEHLLVKVDCEGAEVRALAGAANAAARGACFVLEDHGNDPQCRVSRRVFELGWHLAIFDAQADRWREIGTVDEVSGMKTDPARGYNVMAWAGTLQPALVRAFA</sequence>
<protein>
    <submittedName>
        <fullName evidence="2">FkbM family methyltransferase</fullName>
    </submittedName>
</protein>
<accession>A0A562ZFK5</accession>
<feature type="domain" description="Methyltransferase FkbM" evidence="1">
    <location>
        <begin position="118"/>
        <end position="251"/>
    </location>
</feature>
<dbReference type="Pfam" id="PF05050">
    <property type="entry name" value="Methyltransf_21"/>
    <property type="match status" value="1"/>
</dbReference>
<dbReference type="OrthoDB" id="4104638at2"/>
<dbReference type="GO" id="GO:0008168">
    <property type="term" value="F:methyltransferase activity"/>
    <property type="evidence" value="ECO:0007669"/>
    <property type="project" value="UniProtKB-KW"/>
</dbReference>
<gene>
    <name evidence="2" type="ORF">FN976_26735</name>
</gene>
<dbReference type="Gene3D" id="3.40.50.150">
    <property type="entry name" value="Vaccinia Virus protein VP39"/>
    <property type="match status" value="1"/>
</dbReference>
<organism evidence="2 3">
    <name type="scientific">Caenimonas sedimenti</name>
    <dbReference type="NCBI Taxonomy" id="2596921"/>
    <lineage>
        <taxon>Bacteria</taxon>
        <taxon>Pseudomonadati</taxon>
        <taxon>Pseudomonadota</taxon>
        <taxon>Betaproteobacteria</taxon>
        <taxon>Burkholderiales</taxon>
        <taxon>Comamonadaceae</taxon>
        <taxon>Caenimonas</taxon>
    </lineage>
</organism>
<keyword evidence="2" id="KW-0808">Transferase</keyword>
<dbReference type="PANTHER" id="PTHR34203">
    <property type="entry name" value="METHYLTRANSFERASE, FKBM FAMILY PROTEIN"/>
    <property type="match status" value="1"/>
</dbReference>
<evidence type="ECO:0000313" key="2">
    <source>
        <dbReference type="EMBL" id="TWO66143.1"/>
    </source>
</evidence>
<dbReference type="Proteomes" id="UP000318199">
    <property type="component" value="Unassembled WGS sequence"/>
</dbReference>
<name>A0A562ZFK5_9BURK</name>
<dbReference type="AlphaFoldDB" id="A0A562ZFK5"/>
<keyword evidence="3" id="KW-1185">Reference proteome</keyword>